<protein>
    <recommendedName>
        <fullName evidence="1">J domain-containing protein</fullName>
    </recommendedName>
</protein>
<dbReference type="PROSITE" id="PS50076">
    <property type="entry name" value="DNAJ_2"/>
    <property type="match status" value="1"/>
</dbReference>
<proteinExistence type="predicted"/>
<name>A0A9Q0K5I1_9MAGN</name>
<dbReference type="OrthoDB" id="1933851at2759"/>
<dbReference type="InterPro" id="IPR001623">
    <property type="entry name" value="DnaJ_domain"/>
</dbReference>
<dbReference type="GO" id="GO:0006457">
    <property type="term" value="P:protein folding"/>
    <property type="evidence" value="ECO:0007669"/>
    <property type="project" value="InterPro"/>
</dbReference>
<dbReference type="PRINTS" id="PR00625">
    <property type="entry name" value="JDOMAIN"/>
</dbReference>
<dbReference type="PANTHER" id="PTHR43888">
    <property type="entry name" value="DNAJ-LIKE-2, ISOFORM A-RELATED"/>
    <property type="match status" value="1"/>
</dbReference>
<sequence length="124" mass="14262">MFGRAPKKSNNTKYYEIIGVSQSASADELKKAYKKAAIINHPDKSGDPEKFKEFARAYEVLSDPDKRELYGQYGEDALKEEWEEAVAHIILLIYLNHSLVEELLVLVVAQEGEDRNKVKMWYIP</sequence>
<evidence type="ECO:0000259" key="1">
    <source>
        <dbReference type="PROSITE" id="PS50076"/>
    </source>
</evidence>
<reference evidence="2" key="1">
    <citation type="journal article" date="2023" name="Plant J.">
        <title>The genome of the king protea, Protea cynaroides.</title>
        <authorList>
            <person name="Chang J."/>
            <person name="Duong T.A."/>
            <person name="Schoeman C."/>
            <person name="Ma X."/>
            <person name="Roodt D."/>
            <person name="Barker N."/>
            <person name="Li Z."/>
            <person name="Van de Peer Y."/>
            <person name="Mizrachi E."/>
        </authorList>
    </citation>
    <scope>NUCLEOTIDE SEQUENCE</scope>
    <source>
        <tissue evidence="2">Young leaves</tissue>
    </source>
</reference>
<dbReference type="InterPro" id="IPR044713">
    <property type="entry name" value="DNJA1/2-like"/>
</dbReference>
<dbReference type="SMART" id="SM00271">
    <property type="entry name" value="DnaJ"/>
    <property type="match status" value="1"/>
</dbReference>
<dbReference type="EMBL" id="JAMYWD010000008">
    <property type="protein sequence ID" value="KAJ4962193.1"/>
    <property type="molecule type" value="Genomic_DNA"/>
</dbReference>
<dbReference type="SUPFAM" id="SSF46565">
    <property type="entry name" value="Chaperone J-domain"/>
    <property type="match status" value="1"/>
</dbReference>
<comment type="caution">
    <text evidence="2">The sequence shown here is derived from an EMBL/GenBank/DDBJ whole genome shotgun (WGS) entry which is preliminary data.</text>
</comment>
<dbReference type="AlphaFoldDB" id="A0A9Q0K5I1"/>
<dbReference type="Gene3D" id="1.10.287.110">
    <property type="entry name" value="DnaJ domain"/>
    <property type="match status" value="1"/>
</dbReference>
<feature type="domain" description="J" evidence="1">
    <location>
        <begin position="13"/>
        <end position="74"/>
    </location>
</feature>
<dbReference type="CDD" id="cd06257">
    <property type="entry name" value="DnaJ"/>
    <property type="match status" value="1"/>
</dbReference>
<keyword evidence="3" id="KW-1185">Reference proteome</keyword>
<organism evidence="2 3">
    <name type="scientific">Protea cynaroides</name>
    <dbReference type="NCBI Taxonomy" id="273540"/>
    <lineage>
        <taxon>Eukaryota</taxon>
        <taxon>Viridiplantae</taxon>
        <taxon>Streptophyta</taxon>
        <taxon>Embryophyta</taxon>
        <taxon>Tracheophyta</taxon>
        <taxon>Spermatophyta</taxon>
        <taxon>Magnoliopsida</taxon>
        <taxon>Proteales</taxon>
        <taxon>Proteaceae</taxon>
        <taxon>Protea</taxon>
    </lineage>
</organism>
<accession>A0A9Q0K5I1</accession>
<dbReference type="Pfam" id="PF00226">
    <property type="entry name" value="DnaJ"/>
    <property type="match status" value="1"/>
</dbReference>
<dbReference type="GO" id="GO:0030544">
    <property type="term" value="F:Hsp70 protein binding"/>
    <property type="evidence" value="ECO:0007669"/>
    <property type="project" value="InterPro"/>
</dbReference>
<evidence type="ECO:0000313" key="3">
    <source>
        <dbReference type="Proteomes" id="UP001141806"/>
    </source>
</evidence>
<dbReference type="InterPro" id="IPR036869">
    <property type="entry name" value="J_dom_sf"/>
</dbReference>
<gene>
    <name evidence="2" type="ORF">NE237_022132</name>
</gene>
<evidence type="ECO:0000313" key="2">
    <source>
        <dbReference type="EMBL" id="KAJ4962193.1"/>
    </source>
</evidence>
<dbReference type="Proteomes" id="UP001141806">
    <property type="component" value="Unassembled WGS sequence"/>
</dbReference>